<evidence type="ECO:0000256" key="1">
    <source>
        <dbReference type="SAM" id="MobiDB-lite"/>
    </source>
</evidence>
<gene>
    <name evidence="2" type="ORF">PBY51_015926</name>
</gene>
<reference evidence="2 3" key="2">
    <citation type="journal article" date="2023" name="Mol. Biol. Evol.">
        <title>Genomics of Secondarily Temperate Adaptation in the Only Non-Antarctic Icefish.</title>
        <authorList>
            <person name="Rivera-Colon A.G."/>
            <person name="Rayamajhi N."/>
            <person name="Minhas B.F."/>
            <person name="Madrigal G."/>
            <person name="Bilyk K.T."/>
            <person name="Yoon V."/>
            <person name="Hune M."/>
            <person name="Gregory S."/>
            <person name="Cheng C.H.C."/>
            <person name="Catchen J.M."/>
        </authorList>
    </citation>
    <scope>NUCLEOTIDE SEQUENCE [LARGE SCALE GENOMIC DNA]</scope>
    <source>
        <strain evidence="2">JMC-PN-2008</strain>
    </source>
</reference>
<dbReference type="AlphaFoldDB" id="A0AAN7XIB6"/>
<proteinExistence type="predicted"/>
<evidence type="ECO:0000313" key="3">
    <source>
        <dbReference type="Proteomes" id="UP001346869"/>
    </source>
</evidence>
<organism evidence="2 3">
    <name type="scientific">Eleginops maclovinus</name>
    <name type="common">Patagonian blennie</name>
    <name type="synonym">Eleginus maclovinus</name>
    <dbReference type="NCBI Taxonomy" id="56733"/>
    <lineage>
        <taxon>Eukaryota</taxon>
        <taxon>Metazoa</taxon>
        <taxon>Chordata</taxon>
        <taxon>Craniata</taxon>
        <taxon>Vertebrata</taxon>
        <taxon>Euteleostomi</taxon>
        <taxon>Actinopterygii</taxon>
        <taxon>Neopterygii</taxon>
        <taxon>Teleostei</taxon>
        <taxon>Neoteleostei</taxon>
        <taxon>Acanthomorphata</taxon>
        <taxon>Eupercaria</taxon>
        <taxon>Perciformes</taxon>
        <taxon>Notothenioidei</taxon>
        <taxon>Eleginopidae</taxon>
        <taxon>Eleginops</taxon>
    </lineage>
</organism>
<feature type="region of interest" description="Disordered" evidence="1">
    <location>
        <begin position="1"/>
        <end position="54"/>
    </location>
</feature>
<reference evidence="2 3" key="1">
    <citation type="journal article" date="2023" name="Genes (Basel)">
        <title>Chromosome-Level Genome Assembly and Circadian Gene Repertoire of the Patagonia Blennie Eleginops maclovinus-The Closest Ancestral Proxy of Antarctic Cryonotothenioids.</title>
        <authorList>
            <person name="Cheng C.C."/>
            <person name="Rivera-Colon A.G."/>
            <person name="Minhas B.F."/>
            <person name="Wilson L."/>
            <person name="Rayamajhi N."/>
            <person name="Vargas-Chacoff L."/>
            <person name="Catchen J.M."/>
        </authorList>
    </citation>
    <scope>NUCLEOTIDE SEQUENCE [LARGE SCALE GENOMIC DNA]</scope>
    <source>
        <strain evidence="2">JMC-PN-2008</strain>
    </source>
</reference>
<comment type="caution">
    <text evidence="2">The sequence shown here is derived from an EMBL/GenBank/DDBJ whole genome shotgun (WGS) entry which is preliminary data.</text>
</comment>
<accession>A0AAN7XIB6</accession>
<sequence length="96" mass="10586">MGHGEDRVWSQARQDHRAWEDQSVSRQDRTRGHGGKRRGGQREQEAAAAGVGEVYTRGSQRGRVAASAEWPSLKQFQNQPVMRGGQGAQCLLASQV</sequence>
<feature type="compositionally biased region" description="Basic and acidic residues" evidence="1">
    <location>
        <begin position="1"/>
        <end position="20"/>
    </location>
</feature>
<protein>
    <submittedName>
        <fullName evidence="2">Uncharacterized protein</fullName>
    </submittedName>
</protein>
<name>A0AAN7XIB6_ELEMC</name>
<dbReference type="Proteomes" id="UP001346869">
    <property type="component" value="Unassembled WGS sequence"/>
</dbReference>
<dbReference type="EMBL" id="JAUZQC010000010">
    <property type="protein sequence ID" value="KAK5864706.1"/>
    <property type="molecule type" value="Genomic_DNA"/>
</dbReference>
<evidence type="ECO:0000313" key="2">
    <source>
        <dbReference type="EMBL" id="KAK5864706.1"/>
    </source>
</evidence>
<keyword evidence="3" id="KW-1185">Reference proteome</keyword>